<organism evidence="1 2">
    <name type="scientific">Pochonia chlamydosporia 170</name>
    <dbReference type="NCBI Taxonomy" id="1380566"/>
    <lineage>
        <taxon>Eukaryota</taxon>
        <taxon>Fungi</taxon>
        <taxon>Dikarya</taxon>
        <taxon>Ascomycota</taxon>
        <taxon>Pezizomycotina</taxon>
        <taxon>Sordariomycetes</taxon>
        <taxon>Hypocreomycetidae</taxon>
        <taxon>Hypocreales</taxon>
        <taxon>Clavicipitaceae</taxon>
        <taxon>Pochonia</taxon>
    </lineage>
</organism>
<dbReference type="Proteomes" id="UP000078397">
    <property type="component" value="Unassembled WGS sequence"/>
</dbReference>
<proteinExistence type="predicted"/>
<dbReference type="GeneID" id="33936541"/>
<evidence type="ECO:0000313" key="2">
    <source>
        <dbReference type="Proteomes" id="UP000078397"/>
    </source>
</evidence>
<gene>
    <name evidence="1" type="ORF">VFPPC_17600</name>
</gene>
<reference evidence="1 2" key="1">
    <citation type="journal article" date="2016" name="PLoS Pathog.">
        <title>Biosynthesis of antibiotic leucinostatins in bio-control fungus Purpureocillium lilacinum and their inhibition on phytophthora revealed by genome mining.</title>
        <authorList>
            <person name="Wang G."/>
            <person name="Liu Z."/>
            <person name="Lin R."/>
            <person name="Li E."/>
            <person name="Mao Z."/>
            <person name="Ling J."/>
            <person name="Yang Y."/>
            <person name="Yin W.B."/>
            <person name="Xie B."/>
        </authorList>
    </citation>
    <scope>NUCLEOTIDE SEQUENCE [LARGE SCALE GENOMIC DNA]</scope>
    <source>
        <strain evidence="1">170</strain>
    </source>
</reference>
<dbReference type="AlphaFoldDB" id="A0A219AR24"/>
<comment type="caution">
    <text evidence="1">The sequence shown here is derived from an EMBL/GenBank/DDBJ whole genome shotgun (WGS) entry which is preliminary data.</text>
</comment>
<dbReference type="KEGG" id="pchm:VFPPC_17600"/>
<dbReference type="RefSeq" id="XP_022285678.1">
    <property type="nucleotide sequence ID" value="XM_022429295.1"/>
</dbReference>
<name>A0A219AR24_METCM</name>
<evidence type="ECO:0000313" key="1">
    <source>
        <dbReference type="EMBL" id="OWT43237.1"/>
    </source>
</evidence>
<accession>A0A219AR24</accession>
<dbReference type="EMBL" id="LSBJ02000002">
    <property type="protein sequence ID" value="OWT43237.1"/>
    <property type="molecule type" value="Genomic_DNA"/>
</dbReference>
<protein>
    <submittedName>
        <fullName evidence="1">Uncharacterized protein</fullName>
    </submittedName>
</protein>
<keyword evidence="2" id="KW-1185">Reference proteome</keyword>
<sequence>MMSFLPLPAAPYATIGNSVRYRGLSTPHLLFSVCWSSSCMLLLWLCTFSTVRACHDNRGYYLSNILRDQILLCLQQQHCFVTSFQLSSSPTSITTTSRYTLQQGLQASAAGYRAHELRIVLVLDTFQKLELSSDISRCIAARSNWERGEPSGGATSLWCQGATDLAGQVPSVQLESDD</sequence>